<proteinExistence type="inferred from homology"/>
<organism evidence="2 3">
    <name type="scientific">Neisseria lactamica</name>
    <dbReference type="NCBI Taxonomy" id="486"/>
    <lineage>
        <taxon>Bacteria</taxon>
        <taxon>Pseudomonadati</taxon>
        <taxon>Pseudomonadota</taxon>
        <taxon>Betaproteobacteria</taxon>
        <taxon>Neisseriales</taxon>
        <taxon>Neisseriaceae</taxon>
        <taxon>Neisseria</taxon>
    </lineage>
</organism>
<keyword evidence="1 2" id="KW-0489">Methyltransferase</keyword>
<keyword evidence="1" id="KW-0949">S-adenosyl-L-methionine</keyword>
<accession>A0A378VMY2</accession>
<dbReference type="RefSeq" id="WP_115119363.1">
    <property type="nucleotide sequence ID" value="NZ_UGRO01000002.1"/>
</dbReference>
<comment type="catalytic activity">
    <reaction evidence="1">
        <text>guanosine(1516) in 16S rRNA + S-adenosyl-L-methionine = N(2)-methylguanosine(1516) in 16S rRNA + S-adenosyl-L-homocysteine + H(+)</text>
        <dbReference type="Rhea" id="RHEA:43220"/>
        <dbReference type="Rhea" id="RHEA-COMP:10412"/>
        <dbReference type="Rhea" id="RHEA-COMP:10413"/>
        <dbReference type="ChEBI" id="CHEBI:15378"/>
        <dbReference type="ChEBI" id="CHEBI:57856"/>
        <dbReference type="ChEBI" id="CHEBI:59789"/>
        <dbReference type="ChEBI" id="CHEBI:74269"/>
        <dbReference type="ChEBI" id="CHEBI:74481"/>
        <dbReference type="EC" id="2.1.1.242"/>
    </reaction>
</comment>
<reference evidence="2 3" key="1">
    <citation type="submission" date="2018-06" db="EMBL/GenBank/DDBJ databases">
        <authorList>
            <consortium name="Pathogen Informatics"/>
            <person name="Doyle S."/>
        </authorList>
    </citation>
    <scope>NUCLEOTIDE SEQUENCE [LARGE SCALE GENOMIC DNA]</scope>
    <source>
        <strain evidence="2 3">NCTC10616</strain>
    </source>
</reference>
<evidence type="ECO:0000313" key="3">
    <source>
        <dbReference type="Proteomes" id="UP000254193"/>
    </source>
</evidence>
<keyword evidence="1" id="KW-0698">rRNA processing</keyword>
<dbReference type="Gene3D" id="3.40.1630.10">
    <property type="entry name" value="YhiQ-like domain"/>
    <property type="match status" value="1"/>
</dbReference>
<feature type="binding site" evidence="1">
    <location>
        <begin position="96"/>
        <end position="97"/>
    </location>
    <ligand>
        <name>S-adenosyl-L-methionine</name>
        <dbReference type="ChEBI" id="CHEBI:59789"/>
    </ligand>
</feature>
<evidence type="ECO:0000313" key="2">
    <source>
        <dbReference type="EMBL" id="SUA17481.1"/>
    </source>
</evidence>
<dbReference type="GO" id="GO:0005737">
    <property type="term" value="C:cytoplasm"/>
    <property type="evidence" value="ECO:0007669"/>
    <property type="project" value="UniProtKB-SubCell"/>
</dbReference>
<dbReference type="EMBL" id="UGRO01000002">
    <property type="protein sequence ID" value="SUA17481.1"/>
    <property type="molecule type" value="Genomic_DNA"/>
</dbReference>
<name>A0A378VMY2_NEILA</name>
<comment type="subcellular location">
    <subcellularLocation>
        <location evidence="1">Cytoplasm</location>
    </subcellularLocation>
</comment>
<keyword evidence="3" id="KW-1185">Reference proteome</keyword>
<dbReference type="AlphaFoldDB" id="A0A378VMY2"/>
<dbReference type="EC" id="2.1.1.242" evidence="1"/>
<dbReference type="InterPro" id="IPR007536">
    <property type="entry name" value="16SrRNA_methylTrfase_J"/>
</dbReference>
<evidence type="ECO:0000256" key="1">
    <source>
        <dbReference type="HAMAP-Rule" id="MF_01523"/>
    </source>
</evidence>
<dbReference type="PANTHER" id="PTHR36112:SF1">
    <property type="entry name" value="RIBOSOMAL RNA SMALL SUBUNIT METHYLTRANSFERASE J"/>
    <property type="match status" value="1"/>
</dbReference>
<dbReference type="SUPFAM" id="SSF53335">
    <property type="entry name" value="S-adenosyl-L-methionine-dependent methyltransferases"/>
    <property type="match status" value="1"/>
</dbReference>
<dbReference type="Pfam" id="PF04445">
    <property type="entry name" value="SAM_MT"/>
    <property type="match status" value="1"/>
</dbReference>
<dbReference type="GO" id="GO:0008990">
    <property type="term" value="F:rRNA (guanine-N2-)-methyltransferase activity"/>
    <property type="evidence" value="ECO:0007669"/>
    <property type="project" value="UniProtKB-UniRule"/>
</dbReference>
<gene>
    <name evidence="1 2" type="primary">rsmJ</name>
    <name evidence="2" type="ORF">NCTC10616_01155</name>
</gene>
<comment type="similarity">
    <text evidence="1">Belongs to the methyltransferase superfamily. RsmJ family.</text>
</comment>
<sequence>MTDILIDDTATEAVRALIRAFPLVPVSQPPEQGSYLLAEHDTVSLRLVGEKSSVIVDFASGAAQYRRTKGGGELIAKAVNHTAKPTVWDATAGLGRDSFVLASLGLTVTAFEQHPAVACLLSDGIRRALLNPETQDTAARINLHFGNAAEQMPALVQTQGKPDIVYLDPMYPERRKSAAVKKEMAYFHRLVGEAQDEAVLLHTARQTAKKRVVVKRPRLGGLLAGQTPAYQYTGKSTRFDVYLPYEPDNG</sequence>
<comment type="caution">
    <text evidence="1">Lacks conserved residue(s) required for the propagation of feature annotation.</text>
</comment>
<dbReference type="PANTHER" id="PTHR36112">
    <property type="entry name" value="RIBOSOMAL RNA SMALL SUBUNIT METHYLTRANSFERASE J"/>
    <property type="match status" value="1"/>
</dbReference>
<dbReference type="InterPro" id="IPR029063">
    <property type="entry name" value="SAM-dependent_MTases_sf"/>
</dbReference>
<protein>
    <recommendedName>
        <fullName evidence="1">Ribosomal RNA small subunit methyltransferase J</fullName>
        <ecNumber evidence="1">2.1.1.242</ecNumber>
    </recommendedName>
    <alternativeName>
        <fullName evidence="1">16S rRNA m2G1516 methyltransferase</fullName>
    </alternativeName>
    <alternativeName>
        <fullName evidence="1">rRNA (guanine-N(2)-)-methyltransferase</fullName>
    </alternativeName>
</protein>
<feature type="binding site" evidence="1">
    <location>
        <position position="168"/>
    </location>
    <ligand>
        <name>S-adenosyl-L-methionine</name>
        <dbReference type="ChEBI" id="CHEBI:59789"/>
    </ligand>
</feature>
<dbReference type="HAMAP" id="MF_01523">
    <property type="entry name" value="16SrRNA_methyltr_J"/>
    <property type="match status" value="1"/>
</dbReference>
<dbReference type="Proteomes" id="UP000254193">
    <property type="component" value="Unassembled WGS sequence"/>
</dbReference>
<dbReference type="Gene3D" id="3.40.50.150">
    <property type="entry name" value="Vaccinia Virus protein VP39"/>
    <property type="match status" value="1"/>
</dbReference>
<comment type="function">
    <text evidence="1">Specifically methylates the guanosine in position 1516 of 16S rRNA.</text>
</comment>
<keyword evidence="1 2" id="KW-0808">Transferase</keyword>
<keyword evidence="1" id="KW-0963">Cytoplasm</keyword>